<dbReference type="OrthoDB" id="128293at2759"/>
<dbReference type="EMBL" id="ANIY01005501">
    <property type="protein sequence ID" value="ETP27746.1"/>
    <property type="molecule type" value="Genomic_DNA"/>
</dbReference>
<gene>
    <name evidence="1" type="ORF">F442_22973</name>
</gene>
<name>W2XYI7_PHYNI</name>
<protein>
    <submittedName>
        <fullName evidence="1">Uncharacterized protein</fullName>
    </submittedName>
</protein>
<reference evidence="1 2" key="1">
    <citation type="submission" date="2013-11" db="EMBL/GenBank/DDBJ databases">
        <title>The Genome Sequence of Phytophthora parasitica P10297.</title>
        <authorList>
            <consortium name="The Broad Institute Genomics Platform"/>
            <person name="Russ C."/>
            <person name="Tyler B."/>
            <person name="Panabieres F."/>
            <person name="Shan W."/>
            <person name="Tripathy S."/>
            <person name="Grunwald N."/>
            <person name="Machado M."/>
            <person name="Johnson C.S."/>
            <person name="Walker B."/>
            <person name="Young S.K."/>
            <person name="Zeng Q."/>
            <person name="Gargeya S."/>
            <person name="Fitzgerald M."/>
            <person name="Haas B."/>
            <person name="Abouelleil A."/>
            <person name="Allen A.W."/>
            <person name="Alvarado L."/>
            <person name="Arachchi H.M."/>
            <person name="Berlin A.M."/>
            <person name="Chapman S.B."/>
            <person name="Gainer-Dewar J."/>
            <person name="Goldberg J."/>
            <person name="Griggs A."/>
            <person name="Gujja S."/>
            <person name="Hansen M."/>
            <person name="Howarth C."/>
            <person name="Imamovic A."/>
            <person name="Ireland A."/>
            <person name="Larimer J."/>
            <person name="McCowan C."/>
            <person name="Murphy C."/>
            <person name="Pearson M."/>
            <person name="Poon T.W."/>
            <person name="Priest M."/>
            <person name="Roberts A."/>
            <person name="Saif S."/>
            <person name="Shea T."/>
            <person name="Sisk P."/>
            <person name="Sykes S."/>
            <person name="Wortman J."/>
            <person name="Nusbaum C."/>
            <person name="Birren B."/>
        </authorList>
    </citation>
    <scope>NUCLEOTIDE SEQUENCE [LARGE SCALE GENOMIC DNA]</scope>
    <source>
        <strain evidence="1 2">P10297</strain>
    </source>
</reference>
<comment type="caution">
    <text evidence="1">The sequence shown here is derived from an EMBL/GenBank/DDBJ whole genome shotgun (WGS) entry which is preliminary data.</text>
</comment>
<proteinExistence type="predicted"/>
<accession>W2XYI7</accession>
<dbReference type="AlphaFoldDB" id="W2XYI7"/>
<organism evidence="1 2">
    <name type="scientific">Phytophthora nicotianae P10297</name>
    <dbReference type="NCBI Taxonomy" id="1317064"/>
    <lineage>
        <taxon>Eukaryota</taxon>
        <taxon>Sar</taxon>
        <taxon>Stramenopiles</taxon>
        <taxon>Oomycota</taxon>
        <taxon>Peronosporomycetes</taxon>
        <taxon>Peronosporales</taxon>
        <taxon>Peronosporaceae</taxon>
        <taxon>Phytophthora</taxon>
    </lineage>
</organism>
<evidence type="ECO:0000313" key="1">
    <source>
        <dbReference type="EMBL" id="ETP27746.1"/>
    </source>
</evidence>
<dbReference type="Proteomes" id="UP000018948">
    <property type="component" value="Unassembled WGS sequence"/>
</dbReference>
<sequence length="240" mass="26042">MTTLLPKRALRSHTKVADGGVESGAMDIRSVSDYLKSWMKGTVPKVVVTDDVITVLASTDLHLPIRSSPEVTADWRDSIRDSLTQTLKPPVVKTSEGTAIESTYLGPVGDLEKEFGSGPDDAAEMKLAELAGKFLDYASPGKVTSALIAKGSVDRCRAYSLYVWQLSHLPLLSRYMNNIHEANQRSSTETVDVVRGVTATTPWSVETIRDDADGLRVLHERAVATLVVRVGQIHGRARGG</sequence>
<evidence type="ECO:0000313" key="2">
    <source>
        <dbReference type="Proteomes" id="UP000018948"/>
    </source>
</evidence>